<protein>
    <recommendedName>
        <fullName evidence="4">Exocyst complex component SEC5</fullName>
    </recommendedName>
</protein>
<dbReference type="InterPro" id="IPR029175">
    <property type="entry name" value="EXOC2/Sec5"/>
</dbReference>
<dbReference type="EMBL" id="BNJQ01000002">
    <property type="protein sequence ID" value="GHP02047.1"/>
    <property type="molecule type" value="Genomic_DNA"/>
</dbReference>
<evidence type="ECO:0000259" key="6">
    <source>
        <dbReference type="Pfam" id="PF15469"/>
    </source>
</evidence>
<dbReference type="Proteomes" id="UP000660262">
    <property type="component" value="Unassembled WGS sequence"/>
</dbReference>
<keyword evidence="4" id="KW-0653">Protein transport</keyword>
<dbReference type="Pfam" id="PF15469">
    <property type="entry name" value="Sec5"/>
    <property type="match status" value="1"/>
</dbReference>
<sequence length="1134" mass="121015">MPADADDGFVDDSDDAEERGGGGGDNDAASSSSASSSASYFSDSELFMSDSDDDRGGGGQTTSPGDRNSAPWSSRGPCLWSQLDLEDMDVQAARLASLSLTAASAQQGSDGDGQTSEEERTKAGAAIHAVAAAAAGDDFSVAHTDLLQLGELDAQRLTLVRPDNGAAVDDGASTDAAAEPPPPPGRKLSAAARPRVMSTSVPPGLASAPTADLQPSQGNAAEALTSAVSPASPAFDPVAYMWHVHRDTPFADVKRGQAMLETSLARQNDMLRRLVKANFDRFIRCRDTIADISAKLAVTERDFFGGDDGKQGADSNAMVSALRGWKGAVDEEFSTLLSLQKRLDHLKSLQASMARRRALFQFPETIRELAIACKYEEVVSELGRARRMLVSQQTDYVLLWRMPSGISQLGSSEAGSSPRDQLISPRSQAKLEDQSDGKEQKRDPQQEEAEQQQQQQQQLEEVGALEILLEDVEEAASALAEGLRCALSLGAHGDMPDNQTAVSLSAQEAVRAAMLLYQIEIAPGFAGVLPANAPVATSDPIEVHLHARAANCVRALRDAFRVEDNGDSKVSFDATSVDRDLGVRMVTSVSAVDRACELLSWHLEGLWAVHSTFISRDAVREAWGNASAEDGTSGLKGLRSWKSLRSKLVTNIASNDDKAESVARYFHHRPKPSPREFYEKCVVDAVALCSEAFAEGVVEHITTIRSAGLALLEADAVSATLATSREEGGSEAMARAVANLSVVLDAVHRTSVLLTEAAERLPSPSGGDSDSTRPGLSEAHARLAVLAGASAGTLCDLASSFAVLRVEYLHRIALQDATTAPQHEGDQPAAGLSEVASSLRDCVRWDRLLDRVSHSDEDPEAKSRAIPYGGTLALTLHCFDVALDLSASAYPAIGILKHWHDILGKASSAGQELTRVMSAKGMLSPIVDILPPSTFERLQLHARATTRVLPRLPELSKRDRVSMYSARWHAAHLHILGTLRETLQSLADNATKSDTIDAARTRMLCILDAAATASRSADRLTALCLYTDVPYRRSLQAAQHEQAEDGSTSSSWQASLCSHVSSLPANLVPLPCSHALWNAPRDARTVSKVAKQLEKLEANLAATIQRVFGGASSDSAEHVSAALAHARGISRLVR</sequence>
<keyword evidence="2 4" id="KW-0813">Transport</keyword>
<comment type="subunit">
    <text evidence="4">Component of the exocyst complex.</text>
</comment>
<feature type="compositionally biased region" description="Polar residues" evidence="5">
    <location>
        <begin position="61"/>
        <end position="72"/>
    </location>
</feature>
<keyword evidence="8" id="KW-1185">Reference proteome</keyword>
<evidence type="ECO:0000256" key="2">
    <source>
        <dbReference type="ARBA" id="ARBA00022448"/>
    </source>
</evidence>
<dbReference type="GO" id="GO:0006887">
    <property type="term" value="P:exocytosis"/>
    <property type="evidence" value="ECO:0007669"/>
    <property type="project" value="UniProtKB-KW"/>
</dbReference>
<feature type="region of interest" description="Disordered" evidence="5">
    <location>
        <begin position="101"/>
        <end position="123"/>
    </location>
</feature>
<feature type="region of interest" description="Disordered" evidence="5">
    <location>
        <begin position="409"/>
        <end position="457"/>
    </location>
</feature>
<dbReference type="GO" id="GO:0006893">
    <property type="term" value="P:Golgi to plasma membrane transport"/>
    <property type="evidence" value="ECO:0007669"/>
    <property type="project" value="UniProtKB-UniRule"/>
</dbReference>
<accession>A0A830HAF3</accession>
<dbReference type="InterPro" id="IPR039481">
    <property type="entry name" value="EXOC2/Sec5_N_dom"/>
</dbReference>
<comment type="function">
    <text evidence="4">Component of the exocyst complex involved in the docking of exocytic vesicles with fusion sites on the plasma membrane.</text>
</comment>
<evidence type="ECO:0000256" key="5">
    <source>
        <dbReference type="SAM" id="MobiDB-lite"/>
    </source>
</evidence>
<organism evidence="7 8">
    <name type="scientific">Pycnococcus provasolii</name>
    <dbReference type="NCBI Taxonomy" id="41880"/>
    <lineage>
        <taxon>Eukaryota</taxon>
        <taxon>Viridiplantae</taxon>
        <taxon>Chlorophyta</taxon>
        <taxon>Pseudoscourfieldiophyceae</taxon>
        <taxon>Pseudoscourfieldiales</taxon>
        <taxon>Pycnococcaceae</taxon>
        <taxon>Pycnococcus</taxon>
    </lineage>
</organism>
<dbReference type="GO" id="GO:0000145">
    <property type="term" value="C:exocyst"/>
    <property type="evidence" value="ECO:0007669"/>
    <property type="project" value="UniProtKB-UniRule"/>
</dbReference>
<proteinExistence type="inferred from homology"/>
<feature type="domain" description="Exocyst complex component EXOC2/Sec5 N-terminal" evidence="6">
    <location>
        <begin position="222"/>
        <end position="476"/>
    </location>
</feature>
<keyword evidence="3 4" id="KW-0268">Exocytosis</keyword>
<evidence type="ECO:0000256" key="1">
    <source>
        <dbReference type="ARBA" id="ARBA00010578"/>
    </source>
</evidence>
<evidence type="ECO:0000256" key="4">
    <source>
        <dbReference type="RuleBase" id="RU365069"/>
    </source>
</evidence>
<evidence type="ECO:0000256" key="3">
    <source>
        <dbReference type="ARBA" id="ARBA00022483"/>
    </source>
</evidence>
<comment type="similarity">
    <text evidence="1 4">Belongs to the SEC5 family.</text>
</comment>
<dbReference type="OrthoDB" id="26242at2759"/>
<dbReference type="GO" id="GO:0015031">
    <property type="term" value="P:protein transport"/>
    <property type="evidence" value="ECO:0007669"/>
    <property type="project" value="UniProtKB-KW"/>
</dbReference>
<dbReference type="PANTHER" id="PTHR13043">
    <property type="entry name" value="EXOCYST COMPLEX COMPONENT SEC5"/>
    <property type="match status" value="1"/>
</dbReference>
<dbReference type="PANTHER" id="PTHR13043:SF1">
    <property type="entry name" value="EXOCYST COMPLEX COMPONENT 2"/>
    <property type="match status" value="1"/>
</dbReference>
<gene>
    <name evidence="7" type="ORF">PPROV_000080300</name>
</gene>
<reference evidence="7" key="1">
    <citation type="submission" date="2020-10" db="EMBL/GenBank/DDBJ databases">
        <title>Unveiling of a novel bifunctional photoreceptor, Dualchrome1, isolated from a cosmopolitan green alga.</title>
        <authorList>
            <person name="Suzuki S."/>
            <person name="Kawachi M."/>
        </authorList>
    </citation>
    <scope>NUCLEOTIDE SEQUENCE</scope>
    <source>
        <strain evidence="7">NIES 2893</strain>
    </source>
</reference>
<feature type="compositionally biased region" description="Low complexity" evidence="5">
    <location>
        <begin position="26"/>
        <end position="45"/>
    </location>
</feature>
<name>A0A830HAF3_9CHLO</name>
<dbReference type="AlphaFoldDB" id="A0A830HAF3"/>
<feature type="region of interest" description="Disordered" evidence="5">
    <location>
        <begin position="164"/>
        <end position="215"/>
    </location>
</feature>
<feature type="region of interest" description="Disordered" evidence="5">
    <location>
        <begin position="1"/>
        <end position="78"/>
    </location>
</feature>
<evidence type="ECO:0000313" key="8">
    <source>
        <dbReference type="Proteomes" id="UP000660262"/>
    </source>
</evidence>
<feature type="compositionally biased region" description="Basic and acidic residues" evidence="5">
    <location>
        <begin position="429"/>
        <end position="445"/>
    </location>
</feature>
<feature type="compositionally biased region" description="Polar residues" evidence="5">
    <location>
        <begin position="409"/>
        <end position="427"/>
    </location>
</feature>
<feature type="compositionally biased region" description="Acidic residues" evidence="5">
    <location>
        <begin position="1"/>
        <end position="17"/>
    </location>
</feature>
<comment type="caution">
    <text evidence="7">The sequence shown here is derived from an EMBL/GenBank/DDBJ whole genome shotgun (WGS) entry which is preliminary data.</text>
</comment>
<evidence type="ECO:0000313" key="7">
    <source>
        <dbReference type="EMBL" id="GHP02047.1"/>
    </source>
</evidence>